<name>A0A345DZG9_9EURY</name>
<sequence length="64" mass="6310">MVASILLTATVPAAIWALSYPFVAAVAVATLVAVAVVVGAVVVRVGGPSVTRRVAAAVGRLGRP</sequence>
<keyword evidence="1" id="KW-1133">Transmembrane helix</keyword>
<reference evidence="3 4" key="1">
    <citation type="submission" date="2018-07" db="EMBL/GenBank/DDBJ databases">
        <title>Genome sequences of Haloplanus sp. CBA1112.</title>
        <authorList>
            <person name="Kim Y.B."/>
            <person name="Roh S.W."/>
        </authorList>
    </citation>
    <scope>NUCLEOTIDE SEQUENCE [LARGE SCALE GENOMIC DNA]</scope>
    <source>
        <strain evidence="3 4">CBA1112</strain>
    </source>
</reference>
<dbReference type="GeneID" id="37285678"/>
<dbReference type="Proteomes" id="UP000253273">
    <property type="component" value="Chromosome"/>
</dbReference>
<gene>
    <name evidence="3" type="ORF">DU484_01830</name>
    <name evidence="2" type="ORF">DU500_02240</name>
</gene>
<dbReference type="RefSeq" id="WP_114584491.1">
    <property type="nucleotide sequence ID" value="NZ_CP031148.1"/>
</dbReference>
<evidence type="ECO:0000313" key="3">
    <source>
        <dbReference type="EMBL" id="AXG08697.1"/>
    </source>
</evidence>
<evidence type="ECO:0000256" key="1">
    <source>
        <dbReference type="SAM" id="Phobius"/>
    </source>
</evidence>
<protein>
    <submittedName>
        <fullName evidence="2">Uncharacterized protein</fullName>
    </submittedName>
</protein>
<accession>A0A345DZG9</accession>
<organism evidence="2 5">
    <name type="scientific">Haloplanus rubicundus</name>
    <dbReference type="NCBI Taxonomy" id="1547898"/>
    <lineage>
        <taxon>Archaea</taxon>
        <taxon>Methanobacteriati</taxon>
        <taxon>Methanobacteriota</taxon>
        <taxon>Stenosarchaea group</taxon>
        <taxon>Halobacteria</taxon>
        <taxon>Halobacteriales</taxon>
        <taxon>Haloferacaceae</taxon>
        <taxon>Haloplanus</taxon>
    </lineage>
</organism>
<evidence type="ECO:0000313" key="5">
    <source>
        <dbReference type="Proteomes" id="UP000253273"/>
    </source>
</evidence>
<keyword evidence="5" id="KW-1185">Reference proteome</keyword>
<evidence type="ECO:0000313" key="2">
    <source>
        <dbReference type="EMBL" id="AXG05341.1"/>
    </source>
</evidence>
<dbReference type="EMBL" id="CP031148">
    <property type="protein sequence ID" value="AXG08697.1"/>
    <property type="molecule type" value="Genomic_DNA"/>
</dbReference>
<evidence type="ECO:0000313" key="4">
    <source>
        <dbReference type="Proteomes" id="UP000252985"/>
    </source>
</evidence>
<keyword evidence="1" id="KW-0472">Membrane</keyword>
<dbReference type="Proteomes" id="UP000252985">
    <property type="component" value="Chromosome"/>
</dbReference>
<dbReference type="EMBL" id="CP031150">
    <property type="protein sequence ID" value="AXG05341.1"/>
    <property type="molecule type" value="Genomic_DNA"/>
</dbReference>
<reference evidence="2 5" key="2">
    <citation type="submission" date="2018-07" db="EMBL/GenBank/DDBJ databases">
        <title>Genome sequences of Haloplanus sp. CBA1113.</title>
        <authorList>
            <person name="Kim Y.B."/>
            <person name="Roh S.W."/>
        </authorList>
    </citation>
    <scope>NUCLEOTIDE SEQUENCE [LARGE SCALE GENOMIC DNA]</scope>
    <source>
        <strain evidence="2 5">CBA1113</strain>
    </source>
</reference>
<keyword evidence="1" id="KW-0812">Transmembrane</keyword>
<dbReference type="AlphaFoldDB" id="A0A345DZG9"/>
<proteinExistence type="predicted"/>
<dbReference type="KEGG" id="haq:DU484_01830"/>
<dbReference type="KEGG" id="haj:DU500_02240"/>
<accession>A0A345E925</accession>
<feature type="transmembrane region" description="Helical" evidence="1">
    <location>
        <begin position="23"/>
        <end position="43"/>
    </location>
</feature>